<evidence type="ECO:0000313" key="2">
    <source>
        <dbReference type="EMBL" id="KAF7677344.1"/>
    </source>
</evidence>
<comment type="caution">
    <text evidence="2">The sequence shown here is derived from an EMBL/GenBank/DDBJ whole genome shotgun (WGS) entry which is preliminary data.</text>
</comment>
<dbReference type="PANTHER" id="PTHR33112:SF9">
    <property type="entry name" value="HETEROKARYON INCOMPATIBILITY DOMAIN-CONTAINING PROTEIN"/>
    <property type="match status" value="1"/>
</dbReference>
<dbReference type="GeneID" id="62202428"/>
<protein>
    <recommendedName>
        <fullName evidence="1">Heterokaryon incompatibility domain-containing protein</fullName>
    </recommendedName>
</protein>
<accession>A0A8H7B8X6</accession>
<feature type="domain" description="Heterokaryon incompatibility" evidence="1">
    <location>
        <begin position="273"/>
        <end position="433"/>
    </location>
</feature>
<organism evidence="2 3">
    <name type="scientific">Alternaria burnsii</name>
    <dbReference type="NCBI Taxonomy" id="1187904"/>
    <lineage>
        <taxon>Eukaryota</taxon>
        <taxon>Fungi</taxon>
        <taxon>Dikarya</taxon>
        <taxon>Ascomycota</taxon>
        <taxon>Pezizomycotina</taxon>
        <taxon>Dothideomycetes</taxon>
        <taxon>Pleosporomycetidae</taxon>
        <taxon>Pleosporales</taxon>
        <taxon>Pleosporineae</taxon>
        <taxon>Pleosporaceae</taxon>
        <taxon>Alternaria</taxon>
        <taxon>Alternaria sect. Alternaria</taxon>
    </lineage>
</organism>
<dbReference type="RefSeq" id="XP_038787522.1">
    <property type="nucleotide sequence ID" value="XM_038929250.1"/>
</dbReference>
<dbReference type="InterPro" id="IPR010730">
    <property type="entry name" value="HET"/>
</dbReference>
<dbReference type="Proteomes" id="UP000596902">
    <property type="component" value="Unassembled WGS sequence"/>
</dbReference>
<sequence>MSDDTSFRLANLRVPSKTKELSYALNYYISETKDVIRKPIYLGLASATNALEACTTNRLLRDVGRSSAPSICPEGNVRLHELCKACALFAQRSVALNWLDRSNPRTAWPPRGRYQLCTVAHLRRLNGHCHLCTICYFLVVKSSWTPGDLYNNWIYLEILPWRQHWQDSSIVLNASLYPSRGIVGQFSLSLLADNEAGNYADALARASHVPIWSNDNIERVREWLKSCLETHGACRTPNNEALSPLKRPSRILAVNDDRVRLICNWSESSDSKYLALSHMWGTDPKQQLQLVLSRLEEFQENIPWTELPFIFKEAIRIARQVGYDHIWIDSLCIIQDSASDWAAEAGKMAHVYGHADCTIAYLLPPQDVLTKPRQDPMVWTPCMLRHPSVASRGMYVCAKRDDWNSDSVRTEFGIDWLSPKDWPLFTRAWACQEYLLSPRILFAGHRNLMWECSELLSDELLGPMDEITGTTASKTHFSAVKSVTLPVTNMTEQLEFVQNWGMLVHHYRAGVLTQPKDRIMAFAGIAQAVRDSSGMTYLAGSWAQMFPLSFAWSVAARSDNTTMPELEPVVEPVPSWSWFSVPIPSPDKLTFQVVDELLRGLHYGEAGRIEPIYQATLISFEDRSQQDYTDASTTKGFHNFTGMTLNLAIRTWTGFLKDSPAPDSRYGLSMKCQLEKLMGMHYGYLQCDFDHPDTVHNPFNMVMTFGLLMQIRTGKLPGRGALVREPFLVGLIMQPEPSRKAYKRIGLWRLYLQPHLWNWDAEKFNSASIFDQLEGVRSEHIRLV</sequence>
<dbReference type="Pfam" id="PF06985">
    <property type="entry name" value="HET"/>
    <property type="match status" value="1"/>
</dbReference>
<evidence type="ECO:0000313" key="3">
    <source>
        <dbReference type="Proteomes" id="UP000596902"/>
    </source>
</evidence>
<dbReference type="AlphaFoldDB" id="A0A8H7B8X6"/>
<name>A0A8H7B8X6_9PLEO</name>
<reference evidence="2" key="2">
    <citation type="submission" date="2020-08" db="EMBL/GenBank/DDBJ databases">
        <title>Draft Genome Sequence of Cumin Blight Pathogen Alternaria burnsii.</title>
        <authorList>
            <person name="Feng Z."/>
        </authorList>
    </citation>
    <scope>NUCLEOTIDE SEQUENCE</scope>
    <source>
        <strain evidence="2">CBS107.38</strain>
    </source>
</reference>
<reference evidence="2" key="1">
    <citation type="submission" date="2020-01" db="EMBL/GenBank/DDBJ databases">
        <authorList>
            <person name="Feng Z.H.Z."/>
        </authorList>
    </citation>
    <scope>NUCLEOTIDE SEQUENCE</scope>
    <source>
        <strain evidence="2">CBS107.38</strain>
    </source>
</reference>
<evidence type="ECO:0000259" key="1">
    <source>
        <dbReference type="Pfam" id="PF06985"/>
    </source>
</evidence>
<dbReference type="PANTHER" id="PTHR33112">
    <property type="entry name" value="DOMAIN PROTEIN, PUTATIVE-RELATED"/>
    <property type="match status" value="1"/>
</dbReference>
<proteinExistence type="predicted"/>
<keyword evidence="3" id="KW-1185">Reference proteome</keyword>
<dbReference type="EMBL" id="JAAABM010000005">
    <property type="protein sequence ID" value="KAF7677344.1"/>
    <property type="molecule type" value="Genomic_DNA"/>
</dbReference>
<gene>
    <name evidence="2" type="ORF">GT037_004203</name>
</gene>